<evidence type="ECO:0000313" key="3">
    <source>
        <dbReference type="Proteomes" id="UP001164459"/>
    </source>
</evidence>
<proteinExistence type="predicted"/>
<dbReference type="RefSeq" id="WP_269033695.1">
    <property type="nucleotide sequence ID" value="NZ_CP114040.1"/>
</dbReference>
<feature type="region of interest" description="Disordered" evidence="1">
    <location>
        <begin position="24"/>
        <end position="62"/>
    </location>
</feature>
<protein>
    <recommendedName>
        <fullName evidence="4">Invertebrate defensins family profile domain-containing protein</fullName>
    </recommendedName>
</protein>
<sequence length="105" mass="11235">MRVEHFVTVIAAVFVLEDARAAPIDAGEQTQRASDVQAAGVEEPAELSVDADQPATDEAPAEDPRFCALDGCEVEHQGCVCSNTGWNGYCGWGPHHPGCLYCRCD</sequence>
<evidence type="ECO:0000313" key="2">
    <source>
        <dbReference type="EMBL" id="WAS91331.1"/>
    </source>
</evidence>
<dbReference type="Proteomes" id="UP001164459">
    <property type="component" value="Chromosome"/>
</dbReference>
<keyword evidence="3" id="KW-1185">Reference proteome</keyword>
<accession>A0ABY7GWG9</accession>
<name>A0ABY7GWG9_9BACT</name>
<evidence type="ECO:0000256" key="1">
    <source>
        <dbReference type="SAM" id="MobiDB-lite"/>
    </source>
</evidence>
<gene>
    <name evidence="2" type="ORF">O0S08_34520</name>
</gene>
<dbReference type="EMBL" id="CP114040">
    <property type="protein sequence ID" value="WAS91331.1"/>
    <property type="molecule type" value="Genomic_DNA"/>
</dbReference>
<evidence type="ECO:0008006" key="4">
    <source>
        <dbReference type="Google" id="ProtNLM"/>
    </source>
</evidence>
<organism evidence="2 3">
    <name type="scientific">Nannocystis punicea</name>
    <dbReference type="NCBI Taxonomy" id="2995304"/>
    <lineage>
        <taxon>Bacteria</taxon>
        <taxon>Pseudomonadati</taxon>
        <taxon>Myxococcota</taxon>
        <taxon>Polyangia</taxon>
        <taxon>Nannocystales</taxon>
        <taxon>Nannocystaceae</taxon>
        <taxon>Nannocystis</taxon>
    </lineage>
</organism>
<reference evidence="2" key="1">
    <citation type="submission" date="2022-11" db="EMBL/GenBank/DDBJ databases">
        <title>Minimal conservation of predation-associated metabolite biosynthetic gene clusters underscores biosynthetic potential of Myxococcota including descriptions for ten novel species: Archangium lansinium sp. nov., Myxococcus landrumus sp. nov., Nannocystis bai.</title>
        <authorList>
            <person name="Ahearne A."/>
            <person name="Stevens C."/>
            <person name="Dowd S."/>
        </authorList>
    </citation>
    <scope>NUCLEOTIDE SEQUENCE</scope>
    <source>
        <strain evidence="2">Fl3</strain>
    </source>
</reference>